<dbReference type="InParanoid" id="K3ZPR6"/>
<evidence type="ECO:0000313" key="3">
    <source>
        <dbReference type="Proteomes" id="UP000004995"/>
    </source>
</evidence>
<evidence type="ECO:0000313" key="2">
    <source>
        <dbReference type="EnsemblPlants" id="KQK93988"/>
    </source>
</evidence>
<proteinExistence type="predicted"/>
<reference evidence="3" key="1">
    <citation type="journal article" date="2012" name="Nat. Biotechnol.">
        <title>Reference genome sequence of the model plant Setaria.</title>
        <authorList>
            <person name="Bennetzen J.L."/>
            <person name="Schmutz J."/>
            <person name="Wang H."/>
            <person name="Percifield R."/>
            <person name="Hawkins J."/>
            <person name="Pontaroli A.C."/>
            <person name="Estep M."/>
            <person name="Feng L."/>
            <person name="Vaughn J.N."/>
            <person name="Grimwood J."/>
            <person name="Jenkins J."/>
            <person name="Barry K."/>
            <person name="Lindquist E."/>
            <person name="Hellsten U."/>
            <person name="Deshpande S."/>
            <person name="Wang X."/>
            <person name="Wu X."/>
            <person name="Mitros T."/>
            <person name="Triplett J."/>
            <person name="Yang X."/>
            <person name="Ye C.Y."/>
            <person name="Mauro-Herrera M."/>
            <person name="Wang L."/>
            <person name="Li P."/>
            <person name="Sharma M."/>
            <person name="Sharma R."/>
            <person name="Ronald P.C."/>
            <person name="Panaud O."/>
            <person name="Kellogg E.A."/>
            <person name="Brutnell T.P."/>
            <person name="Doust A.N."/>
            <person name="Tuskan G.A."/>
            <person name="Rokhsar D."/>
            <person name="Devos K.M."/>
        </authorList>
    </citation>
    <scope>NUCLEOTIDE SEQUENCE [LARGE SCALE GENOMIC DNA]</scope>
    <source>
        <strain evidence="3">cv. Yugu1</strain>
    </source>
</reference>
<accession>K3ZPR6</accession>
<feature type="transmembrane region" description="Helical" evidence="1">
    <location>
        <begin position="6"/>
        <end position="23"/>
    </location>
</feature>
<dbReference type="Gramene" id="KQK93988">
    <property type="protein sequence ID" value="KQK93988"/>
    <property type="gene ID" value="SETIT_028596mg"/>
</dbReference>
<keyword evidence="3" id="KW-1185">Reference proteome</keyword>
<dbReference type="EMBL" id="AGNK02004732">
    <property type="status" value="NOT_ANNOTATED_CDS"/>
    <property type="molecule type" value="Genomic_DNA"/>
</dbReference>
<dbReference type="HOGENOM" id="CLU_3000075_0_0_1"/>
<name>K3ZPR6_SETIT</name>
<dbReference type="AlphaFoldDB" id="K3ZPR6"/>
<organism evidence="2 3">
    <name type="scientific">Setaria italica</name>
    <name type="common">Foxtail millet</name>
    <name type="synonym">Panicum italicum</name>
    <dbReference type="NCBI Taxonomy" id="4555"/>
    <lineage>
        <taxon>Eukaryota</taxon>
        <taxon>Viridiplantae</taxon>
        <taxon>Streptophyta</taxon>
        <taxon>Embryophyta</taxon>
        <taxon>Tracheophyta</taxon>
        <taxon>Spermatophyta</taxon>
        <taxon>Magnoliopsida</taxon>
        <taxon>Liliopsida</taxon>
        <taxon>Poales</taxon>
        <taxon>Poaceae</taxon>
        <taxon>PACMAD clade</taxon>
        <taxon>Panicoideae</taxon>
        <taxon>Panicodae</taxon>
        <taxon>Paniceae</taxon>
        <taxon>Cenchrinae</taxon>
        <taxon>Setaria</taxon>
    </lineage>
</organism>
<keyword evidence="1" id="KW-0812">Transmembrane</keyword>
<reference evidence="2" key="2">
    <citation type="submission" date="2018-08" db="UniProtKB">
        <authorList>
            <consortium name="EnsemblPlants"/>
        </authorList>
    </citation>
    <scope>IDENTIFICATION</scope>
    <source>
        <strain evidence="2">Yugu1</strain>
    </source>
</reference>
<evidence type="ECO:0000256" key="1">
    <source>
        <dbReference type="SAM" id="Phobius"/>
    </source>
</evidence>
<dbReference type="EnsemblPlants" id="KQK93988">
    <property type="protein sequence ID" value="KQK93988"/>
    <property type="gene ID" value="SETIT_028596mg"/>
</dbReference>
<dbReference type="Proteomes" id="UP000004995">
    <property type="component" value="Unassembled WGS sequence"/>
</dbReference>
<keyword evidence="1" id="KW-1133">Transmembrane helix</keyword>
<sequence>MNWKTLALQAAIFVIIRLLFYFFKKDVLGFLDWGIAVQFKVHGTSSVLVLDYLFKAY</sequence>
<protein>
    <submittedName>
        <fullName evidence="2">Uncharacterized protein</fullName>
    </submittedName>
</protein>
<keyword evidence="1" id="KW-0472">Membrane</keyword>